<name>A0A833HMH6_9FIRM</name>
<dbReference type="EMBL" id="WBZB01000040">
    <property type="protein sequence ID" value="KAB3527674.1"/>
    <property type="molecule type" value="Genomic_DNA"/>
</dbReference>
<dbReference type="AlphaFoldDB" id="A0A833HMH6"/>
<accession>A0A833HMH6</accession>
<dbReference type="OrthoDB" id="1684200at2"/>
<organism evidence="1 2">
    <name type="scientific">Alkaliphilus serpentinus</name>
    <dbReference type="NCBI Taxonomy" id="1482731"/>
    <lineage>
        <taxon>Bacteria</taxon>
        <taxon>Bacillati</taxon>
        <taxon>Bacillota</taxon>
        <taxon>Clostridia</taxon>
        <taxon>Peptostreptococcales</taxon>
        <taxon>Natronincolaceae</taxon>
        <taxon>Alkaliphilus</taxon>
    </lineage>
</organism>
<dbReference type="RefSeq" id="WP_012063474.1">
    <property type="nucleotide sequence ID" value="NZ_WBZB01000040.1"/>
</dbReference>
<evidence type="ECO:0000313" key="2">
    <source>
        <dbReference type="Proteomes" id="UP000465601"/>
    </source>
</evidence>
<comment type="caution">
    <text evidence="1">The sequence shown here is derived from an EMBL/GenBank/DDBJ whole genome shotgun (WGS) entry which is preliminary data.</text>
</comment>
<keyword evidence="2" id="KW-1185">Reference proteome</keyword>
<dbReference type="Pfam" id="PF13165">
    <property type="entry name" value="SCIFF"/>
    <property type="match status" value="1"/>
</dbReference>
<protein>
    <submittedName>
        <fullName evidence="1">Six-cysteine peptide SCIFF</fullName>
    </submittedName>
</protein>
<gene>
    <name evidence="1" type="primary">scfA</name>
    <name evidence="1" type="ORF">F8153_11885</name>
</gene>
<dbReference type="Proteomes" id="UP000465601">
    <property type="component" value="Unassembled WGS sequence"/>
</dbReference>
<dbReference type="InterPro" id="IPR023975">
    <property type="entry name" value="Six-Cys_pep_SCIFF"/>
</dbReference>
<reference evidence="1 2" key="1">
    <citation type="submission" date="2019-10" db="EMBL/GenBank/DDBJ databases">
        <title>Alkaliphilus serpentinus sp. nov. and Alkaliphilus pronyensis sp. nov., two novel anaerobic alkaliphilic species isolated from the serpentinized-hosted hydrothermal field of the Prony Bay (New Caledonia).</title>
        <authorList>
            <person name="Postec A."/>
        </authorList>
    </citation>
    <scope>NUCLEOTIDE SEQUENCE [LARGE SCALE GENOMIC DNA]</scope>
    <source>
        <strain evidence="1 2">LacT</strain>
    </source>
</reference>
<dbReference type="NCBIfam" id="TIGR03973">
    <property type="entry name" value="six_Cys_in_45"/>
    <property type="match status" value="1"/>
</dbReference>
<proteinExistence type="predicted"/>
<sequence>MKHIKTLSGATLANSAAKGGCGECQTSCQSACKTSCTVANQECENK</sequence>
<evidence type="ECO:0000313" key="1">
    <source>
        <dbReference type="EMBL" id="KAB3527674.1"/>
    </source>
</evidence>